<comment type="caution">
    <text evidence="1">The sequence shown here is derived from an EMBL/GenBank/DDBJ whole genome shotgun (WGS) entry which is preliminary data.</text>
</comment>
<protein>
    <submittedName>
        <fullName evidence="1">Uncharacterized protein</fullName>
    </submittedName>
</protein>
<gene>
    <name evidence="1" type="ORF">HPB47_003218</name>
</gene>
<evidence type="ECO:0000313" key="2">
    <source>
        <dbReference type="Proteomes" id="UP000805193"/>
    </source>
</evidence>
<keyword evidence="2" id="KW-1185">Reference proteome</keyword>
<organism evidence="1 2">
    <name type="scientific">Ixodes persulcatus</name>
    <name type="common">Taiga tick</name>
    <dbReference type="NCBI Taxonomy" id="34615"/>
    <lineage>
        <taxon>Eukaryota</taxon>
        <taxon>Metazoa</taxon>
        <taxon>Ecdysozoa</taxon>
        <taxon>Arthropoda</taxon>
        <taxon>Chelicerata</taxon>
        <taxon>Arachnida</taxon>
        <taxon>Acari</taxon>
        <taxon>Parasitiformes</taxon>
        <taxon>Ixodida</taxon>
        <taxon>Ixodoidea</taxon>
        <taxon>Ixodidae</taxon>
        <taxon>Ixodinae</taxon>
        <taxon>Ixodes</taxon>
    </lineage>
</organism>
<dbReference type="EMBL" id="JABSTQ010010461">
    <property type="protein sequence ID" value="KAG0420876.1"/>
    <property type="molecule type" value="Genomic_DNA"/>
</dbReference>
<reference evidence="1 2" key="1">
    <citation type="journal article" date="2020" name="Cell">
        <title>Large-Scale Comparative Analyses of Tick Genomes Elucidate Their Genetic Diversity and Vector Capacities.</title>
        <authorList>
            <consortium name="Tick Genome and Microbiome Consortium (TIGMIC)"/>
            <person name="Jia N."/>
            <person name="Wang J."/>
            <person name="Shi W."/>
            <person name="Du L."/>
            <person name="Sun Y."/>
            <person name="Zhan W."/>
            <person name="Jiang J.F."/>
            <person name="Wang Q."/>
            <person name="Zhang B."/>
            <person name="Ji P."/>
            <person name="Bell-Sakyi L."/>
            <person name="Cui X.M."/>
            <person name="Yuan T.T."/>
            <person name="Jiang B.G."/>
            <person name="Yang W.F."/>
            <person name="Lam T.T."/>
            <person name="Chang Q.C."/>
            <person name="Ding S.J."/>
            <person name="Wang X.J."/>
            <person name="Zhu J.G."/>
            <person name="Ruan X.D."/>
            <person name="Zhao L."/>
            <person name="Wei J.T."/>
            <person name="Ye R.Z."/>
            <person name="Que T.C."/>
            <person name="Du C.H."/>
            <person name="Zhou Y.H."/>
            <person name="Cheng J.X."/>
            <person name="Dai P.F."/>
            <person name="Guo W.B."/>
            <person name="Han X.H."/>
            <person name="Huang E.J."/>
            <person name="Li L.F."/>
            <person name="Wei W."/>
            <person name="Gao Y.C."/>
            <person name="Liu J.Z."/>
            <person name="Shao H.Z."/>
            <person name="Wang X."/>
            <person name="Wang C.C."/>
            <person name="Yang T.C."/>
            <person name="Huo Q.B."/>
            <person name="Li W."/>
            <person name="Chen H.Y."/>
            <person name="Chen S.E."/>
            <person name="Zhou L.G."/>
            <person name="Ni X.B."/>
            <person name="Tian J.H."/>
            <person name="Sheng Y."/>
            <person name="Liu T."/>
            <person name="Pan Y.S."/>
            <person name="Xia L.Y."/>
            <person name="Li J."/>
            <person name="Zhao F."/>
            <person name="Cao W.C."/>
        </authorList>
    </citation>
    <scope>NUCLEOTIDE SEQUENCE [LARGE SCALE GENOMIC DNA]</scope>
    <source>
        <strain evidence="1">Iper-2018</strain>
    </source>
</reference>
<accession>A0AC60PJ56</accession>
<sequence length="700" mass="78580">MGSLFRSEPMTLCQLFIQSEAAFNCVAELGELGLVQFRDLNPDVNAFQRKFVNEIRRCDEMERKLRFVEREIKSDQLPLPEDGDEVRNLPQARDMVDLEANVDRLECELREINENNRLLQKNYVELTEIKLLLRTIDDFFDQRDQVLEEEGAIVMHVNGGDAAHTSSSGSEAHVQIGFTAGVVPTVKFAAFERMLWRVCKGNVFVRHCRLDTPIEDPTTGDPVLKSAFVVFFQGEKLKARIKKICDGFHATRYAVSSKLTERRQMAVDVMTRLEDLNMVLNQARDHRAKVLANAARFLCGWQTKVVKIKAVYHVLNQFNLDVTQKCLIAEGWCPQASLAEIQRALKRGTDASDSHVPSILNRMETSEKPPTFNRTNKFTRGFQNIVDAYGVSSYREVNPAPYAIITFPFLFAVMFGDAGHGLIMFLFALFLVLRETSLQKIKNAGEIWDTFFNGRYIIMLMGLFSIYTGLIYNDIFSKSANVFGSSWHGPNDLPFGQRRGLRAEELLRVKSQGPNESVTSFVQDVLHMMNHAESNAPEEKRLRLLMRGVKENILGGLVRTPPTTVEGFVPEATNIERALQTGASHYQRLPGVAALGPSSCDLGSSFAGNREIICDVVRELLRRLLRAANQPASLTIAEVVREEVQRTLQPAAPASVAAFKEPTLTPHFPTSVRVATSRPHRTTGDKEDGCVAHGRSTTTV</sequence>
<proteinExistence type="predicted"/>
<name>A0AC60PJ56_IXOPE</name>
<dbReference type="Proteomes" id="UP000805193">
    <property type="component" value="Unassembled WGS sequence"/>
</dbReference>
<evidence type="ECO:0000313" key="1">
    <source>
        <dbReference type="EMBL" id="KAG0420876.1"/>
    </source>
</evidence>